<dbReference type="Gene3D" id="2.60.40.1610">
    <property type="entry name" value="Domain of unknown function DUF1254"/>
    <property type="match status" value="1"/>
</dbReference>
<dbReference type="RefSeq" id="WP_229678770.1">
    <property type="nucleotide sequence ID" value="NZ_BMLY01000001.1"/>
</dbReference>
<evidence type="ECO:0000259" key="3">
    <source>
        <dbReference type="Pfam" id="PF06742"/>
    </source>
</evidence>
<dbReference type="Gene3D" id="1.10.3360.10">
    <property type="entry name" value="VPA0735-like domain"/>
    <property type="match status" value="1"/>
</dbReference>
<proteinExistence type="predicted"/>
<feature type="domain" description="DUF1214" evidence="3">
    <location>
        <begin position="385"/>
        <end position="492"/>
    </location>
</feature>
<dbReference type="InterPro" id="IPR010679">
    <property type="entry name" value="DUF1254"/>
</dbReference>
<evidence type="ECO:0000259" key="4">
    <source>
        <dbReference type="Pfam" id="PF06863"/>
    </source>
</evidence>
<dbReference type="InterPro" id="IPR037050">
    <property type="entry name" value="DUF1254_sf"/>
</dbReference>
<evidence type="ECO:0000313" key="5">
    <source>
        <dbReference type="EMBL" id="GGP25310.1"/>
    </source>
</evidence>
<dbReference type="PANTHER" id="PTHR36509:SF3">
    <property type="entry name" value="SIGNAL PEPTIDE PROTEIN"/>
    <property type="match status" value="1"/>
</dbReference>
<feature type="region of interest" description="Disordered" evidence="1">
    <location>
        <begin position="39"/>
        <end position="62"/>
    </location>
</feature>
<dbReference type="EMBL" id="BMLY01000001">
    <property type="protein sequence ID" value="GGP25310.1"/>
    <property type="molecule type" value="Genomic_DNA"/>
</dbReference>
<dbReference type="PROSITE" id="PS51257">
    <property type="entry name" value="PROKAR_LIPOPROTEIN"/>
    <property type="match status" value="1"/>
</dbReference>
<evidence type="ECO:0000313" key="6">
    <source>
        <dbReference type="Proteomes" id="UP000621859"/>
    </source>
</evidence>
<dbReference type="PANTHER" id="PTHR36509">
    <property type="entry name" value="BLL3101 PROTEIN"/>
    <property type="match status" value="1"/>
</dbReference>
<dbReference type="InterPro" id="IPR010621">
    <property type="entry name" value="DUF1214"/>
</dbReference>
<organism evidence="5 6">
    <name type="scientific">Silvimonas amylolytica</name>
    <dbReference type="NCBI Taxonomy" id="449663"/>
    <lineage>
        <taxon>Bacteria</taxon>
        <taxon>Pseudomonadati</taxon>
        <taxon>Pseudomonadota</taxon>
        <taxon>Betaproteobacteria</taxon>
        <taxon>Neisseriales</taxon>
        <taxon>Chitinibacteraceae</taxon>
        <taxon>Silvimonas</taxon>
    </lineage>
</organism>
<accession>A0ABQ2PIA5</accession>
<reference evidence="6" key="1">
    <citation type="journal article" date="2019" name="Int. J. Syst. Evol. Microbiol.">
        <title>The Global Catalogue of Microorganisms (GCM) 10K type strain sequencing project: providing services to taxonomists for standard genome sequencing and annotation.</title>
        <authorList>
            <consortium name="The Broad Institute Genomics Platform"/>
            <consortium name="The Broad Institute Genome Sequencing Center for Infectious Disease"/>
            <person name="Wu L."/>
            <person name="Ma J."/>
        </authorList>
    </citation>
    <scope>NUCLEOTIDE SEQUENCE [LARGE SCALE GENOMIC DNA]</scope>
    <source>
        <strain evidence="6">CGMCC 1.8860</strain>
    </source>
</reference>
<feature type="domain" description="DUF1254" evidence="4">
    <location>
        <begin position="113"/>
        <end position="233"/>
    </location>
</feature>
<keyword evidence="2" id="KW-0732">Signal</keyword>
<dbReference type="SUPFAM" id="SSF160935">
    <property type="entry name" value="VPA0735-like"/>
    <property type="match status" value="1"/>
</dbReference>
<dbReference type="Pfam" id="PF06863">
    <property type="entry name" value="DUF1254"/>
    <property type="match status" value="1"/>
</dbReference>
<protein>
    <recommendedName>
        <fullName evidence="7">DUF1254 domain-containing protein</fullName>
    </recommendedName>
</protein>
<dbReference type="InterPro" id="IPR037049">
    <property type="entry name" value="DUF1214_C_sf"/>
</dbReference>
<evidence type="ECO:0008006" key="7">
    <source>
        <dbReference type="Google" id="ProtNLM"/>
    </source>
</evidence>
<evidence type="ECO:0000256" key="1">
    <source>
        <dbReference type="SAM" id="MobiDB-lite"/>
    </source>
</evidence>
<dbReference type="Gene3D" id="2.60.120.600">
    <property type="entry name" value="Domain of unknown function DUF1214, C-terminal domain"/>
    <property type="match status" value="1"/>
</dbReference>
<dbReference type="Proteomes" id="UP000621859">
    <property type="component" value="Unassembled WGS sequence"/>
</dbReference>
<keyword evidence="6" id="KW-1185">Reference proteome</keyword>
<name>A0ABQ2PIA5_9NEIS</name>
<dbReference type="Pfam" id="PF06742">
    <property type="entry name" value="DUF1214"/>
    <property type="match status" value="1"/>
</dbReference>
<comment type="caution">
    <text evidence="5">The sequence shown here is derived from an EMBL/GenBank/DDBJ whole genome shotgun (WGS) entry which is preliminary data.</text>
</comment>
<evidence type="ECO:0000256" key="2">
    <source>
        <dbReference type="SAM" id="SignalP"/>
    </source>
</evidence>
<feature type="chain" id="PRO_5045830317" description="DUF1254 domain-containing protein" evidence="2">
    <location>
        <begin position="28"/>
        <end position="508"/>
    </location>
</feature>
<gene>
    <name evidence="5" type="ORF">GCM10010971_11290</name>
</gene>
<sequence length="508" mass="56715">MLHSLARNAFCLALVGMLAACASTSQSTVLSTSSPQYGQWNTGAGEANEPSGGEPPKGAMPSVQDFDYQAKYQAAFQVMLWSRPAAAIYRPWAASKSQLQIDDTTVITYDRVATPRLEAITANSSTPYIFALPDLRKGPVVVDVPPSGPDGSLYGQVVDAWQLTIADIGPGGKDDGKGGKYLFTPPGYQGEIPAGYIHVASPNYRIAFAFRSIVAPGKTAQDAVNYARRLRVYHFQDANSPPPEQKFMVADERVFSTLPYYDERAFDDIYQIFSVEPARPQDKTMMGMLATLGIVQGQPFNPDETTKKAMRQAAIDSWYYLQYWFDHVPADQLYWPDRHYVSLLMADKSRTFTWDYTDRIDYTARAAEYFWCTFMPHVLSDSPSTQYMMATADNQGQPLLAGKTYKLNVPADMPVKQFWALTVYDRATMAFIYTPSSRTTLSSYDLDKMKKNADGSVSLYVGPKAPDGLESNWIPTNGKRPLPAMRFYGPTQPMNEKTFKLPDFERVD</sequence>
<feature type="signal peptide" evidence="2">
    <location>
        <begin position="1"/>
        <end position="27"/>
    </location>
</feature>